<keyword evidence="1" id="KW-1133">Transmembrane helix</keyword>
<keyword evidence="1" id="KW-0812">Transmembrane</keyword>
<dbReference type="EMBL" id="MAYW01000036">
    <property type="protein sequence ID" value="ODS33152.1"/>
    <property type="molecule type" value="Genomic_DNA"/>
</dbReference>
<protein>
    <submittedName>
        <fullName evidence="2">Uncharacterized protein</fullName>
    </submittedName>
</protein>
<dbReference type="AlphaFoldDB" id="A0A1E3XC03"/>
<evidence type="ECO:0000313" key="3">
    <source>
        <dbReference type="Proteomes" id="UP000094056"/>
    </source>
</evidence>
<reference evidence="2 3" key="1">
    <citation type="submission" date="2016-07" db="EMBL/GenBank/DDBJ databases">
        <title>Draft genome of Scalindua rubra, obtained from a brine-seawater interface in the Red Sea, sheds light on salt adaptation in anammox bacteria.</title>
        <authorList>
            <person name="Speth D.R."/>
            <person name="Lagkouvardos I."/>
            <person name="Wang Y."/>
            <person name="Qian P.-Y."/>
            <person name="Dutilh B.E."/>
            <person name="Jetten M.S."/>
        </authorList>
    </citation>
    <scope>NUCLEOTIDE SEQUENCE [LARGE SCALE GENOMIC DNA]</scope>
    <source>
        <strain evidence="2">BSI-1</strain>
    </source>
</reference>
<gene>
    <name evidence="2" type="ORF">SCARUB_01708</name>
</gene>
<evidence type="ECO:0000256" key="1">
    <source>
        <dbReference type="SAM" id="Phobius"/>
    </source>
</evidence>
<dbReference type="Proteomes" id="UP000094056">
    <property type="component" value="Unassembled WGS sequence"/>
</dbReference>
<organism evidence="2 3">
    <name type="scientific">Candidatus Scalindua rubra</name>
    <dbReference type="NCBI Taxonomy" id="1872076"/>
    <lineage>
        <taxon>Bacteria</taxon>
        <taxon>Pseudomonadati</taxon>
        <taxon>Planctomycetota</taxon>
        <taxon>Candidatus Brocadiia</taxon>
        <taxon>Candidatus Brocadiales</taxon>
        <taxon>Candidatus Scalinduaceae</taxon>
        <taxon>Candidatus Scalindua</taxon>
    </lineage>
</organism>
<sequence length="239" mass="28149">MCREGDFFKRTNDMKKYINIFRIQSWCNIIKILIIVGAVFLPETGYSEFTMGEDIKCRNYCCTKFIKAIGVVIKHEGKEDEKILHSRTCELLENSDSHDYLFCSDLELAFSKGFVKCESCNLKFVDNDPCTAKCCKYYGWIIEPITGILHRKDCQFLRIVKVRFYQDLAFICSRHNTEEELVDKALVERKANYRVCNHCFRNIIPKRYKLQPGLLKYYDSGEIEYSLESLELCLTTMYR</sequence>
<comment type="caution">
    <text evidence="2">The sequence shown here is derived from an EMBL/GenBank/DDBJ whole genome shotgun (WGS) entry which is preliminary data.</text>
</comment>
<keyword evidence="1" id="KW-0472">Membrane</keyword>
<accession>A0A1E3XC03</accession>
<evidence type="ECO:0000313" key="2">
    <source>
        <dbReference type="EMBL" id="ODS33152.1"/>
    </source>
</evidence>
<proteinExistence type="predicted"/>
<feature type="transmembrane region" description="Helical" evidence="1">
    <location>
        <begin position="20"/>
        <end position="41"/>
    </location>
</feature>
<name>A0A1E3XC03_9BACT</name>